<organism evidence="6 7">
    <name type="scientific">Pedosphaera parvula (strain Ellin514)</name>
    <dbReference type="NCBI Taxonomy" id="320771"/>
    <lineage>
        <taxon>Bacteria</taxon>
        <taxon>Pseudomonadati</taxon>
        <taxon>Verrucomicrobiota</taxon>
        <taxon>Pedosphaerae</taxon>
        <taxon>Pedosphaerales</taxon>
        <taxon>Pedosphaeraceae</taxon>
        <taxon>Pedosphaera</taxon>
    </lineage>
</organism>
<sequence length="206" mass="23317">MDNSPSPNHIHKHEKATLRAKVRTEVKKLSQAERQSLSLQLCSLLEQQEIWKQAQSILFYAPLPDEPDIWKLVEDSIATGKTVLLPRFHPEQNQYVACHIKNIPRDLSTGQYGVREPNEFCSTISLNHLDLILVPGVAFDFAGHRLGRGKGFYDQLLEVLHGTTCGVAFDQQILDKVPVEPHDIRLSCILTPTRWQSATPPRPVLK</sequence>
<comment type="cofactor">
    <cofactor evidence="5">
        <name>Mg(2+)</name>
        <dbReference type="ChEBI" id="CHEBI:18420"/>
    </cofactor>
</comment>
<proteinExistence type="inferred from homology"/>
<accession>B9XID5</accession>
<keyword evidence="6" id="KW-0436">Ligase</keyword>
<comment type="similarity">
    <text evidence="1 5">Belongs to the 5-formyltetrahydrofolate cyclo-ligase family.</text>
</comment>
<dbReference type="Gene3D" id="3.40.50.10420">
    <property type="entry name" value="NagB/RpiA/CoA transferase-like"/>
    <property type="match status" value="1"/>
</dbReference>
<dbReference type="AlphaFoldDB" id="B9XID5"/>
<evidence type="ECO:0000256" key="5">
    <source>
        <dbReference type="RuleBase" id="RU361279"/>
    </source>
</evidence>
<dbReference type="EC" id="6.3.3.2" evidence="5"/>
<dbReference type="SUPFAM" id="SSF100950">
    <property type="entry name" value="NagB/RpiA/CoA transferase-like"/>
    <property type="match status" value="1"/>
</dbReference>
<dbReference type="PANTHER" id="PTHR23407">
    <property type="entry name" value="ATPASE INHIBITOR/5-FORMYLTETRAHYDROFOLATE CYCLO-LIGASE"/>
    <property type="match status" value="1"/>
</dbReference>
<dbReference type="GO" id="GO:0046872">
    <property type="term" value="F:metal ion binding"/>
    <property type="evidence" value="ECO:0007669"/>
    <property type="project" value="UniProtKB-KW"/>
</dbReference>
<feature type="binding site" evidence="4">
    <location>
        <begin position="145"/>
        <end position="153"/>
    </location>
    <ligand>
        <name>ATP</name>
        <dbReference type="ChEBI" id="CHEBI:30616"/>
    </ligand>
</feature>
<dbReference type="EMBL" id="ABOX02000017">
    <property type="protein sequence ID" value="EEF60396.1"/>
    <property type="molecule type" value="Genomic_DNA"/>
</dbReference>
<evidence type="ECO:0000313" key="6">
    <source>
        <dbReference type="EMBL" id="EEF60396.1"/>
    </source>
</evidence>
<dbReference type="RefSeq" id="WP_007415578.1">
    <property type="nucleotide sequence ID" value="NZ_ABOX02000017.1"/>
</dbReference>
<dbReference type="Pfam" id="PF01812">
    <property type="entry name" value="5-FTHF_cyc-lig"/>
    <property type="match status" value="1"/>
</dbReference>
<protein>
    <recommendedName>
        <fullName evidence="5">5-formyltetrahydrofolate cyclo-ligase</fullName>
        <ecNumber evidence="5">6.3.3.2</ecNumber>
    </recommendedName>
</protein>
<dbReference type="GO" id="GO:0035999">
    <property type="term" value="P:tetrahydrofolate interconversion"/>
    <property type="evidence" value="ECO:0007669"/>
    <property type="project" value="TreeGrafter"/>
</dbReference>
<comment type="catalytic activity">
    <reaction evidence="5">
        <text>(6S)-5-formyl-5,6,7,8-tetrahydrofolate + ATP = (6R)-5,10-methenyltetrahydrofolate + ADP + phosphate</text>
        <dbReference type="Rhea" id="RHEA:10488"/>
        <dbReference type="ChEBI" id="CHEBI:30616"/>
        <dbReference type="ChEBI" id="CHEBI:43474"/>
        <dbReference type="ChEBI" id="CHEBI:57455"/>
        <dbReference type="ChEBI" id="CHEBI:57457"/>
        <dbReference type="ChEBI" id="CHEBI:456216"/>
        <dbReference type="EC" id="6.3.3.2"/>
    </reaction>
</comment>
<dbReference type="InterPro" id="IPR002698">
    <property type="entry name" value="FTHF_cligase"/>
</dbReference>
<keyword evidence="7" id="KW-1185">Reference proteome</keyword>
<name>B9XID5_PEDPL</name>
<evidence type="ECO:0000313" key="7">
    <source>
        <dbReference type="Proteomes" id="UP000003688"/>
    </source>
</evidence>
<dbReference type="PIRSF" id="PIRSF006806">
    <property type="entry name" value="FTHF_cligase"/>
    <property type="match status" value="1"/>
</dbReference>
<dbReference type="OrthoDB" id="9801938at2"/>
<reference evidence="6 7" key="1">
    <citation type="journal article" date="2011" name="J. Bacteriol.">
        <title>Genome sequence of 'Pedosphaera parvula' Ellin514, an aerobic Verrucomicrobial isolate from pasture soil.</title>
        <authorList>
            <person name="Kant R."/>
            <person name="van Passel M.W."/>
            <person name="Sangwan P."/>
            <person name="Palva A."/>
            <person name="Lucas S."/>
            <person name="Copeland A."/>
            <person name="Lapidus A."/>
            <person name="Glavina Del Rio T."/>
            <person name="Dalin E."/>
            <person name="Tice H."/>
            <person name="Bruce D."/>
            <person name="Goodwin L."/>
            <person name="Pitluck S."/>
            <person name="Chertkov O."/>
            <person name="Larimer F.W."/>
            <person name="Land M.L."/>
            <person name="Hauser L."/>
            <person name="Brettin T.S."/>
            <person name="Detter J.C."/>
            <person name="Han S."/>
            <person name="de Vos W.M."/>
            <person name="Janssen P.H."/>
            <person name="Smidt H."/>
        </authorList>
    </citation>
    <scope>NUCLEOTIDE SEQUENCE [LARGE SCALE GENOMIC DNA]</scope>
    <source>
        <strain evidence="6 7">Ellin514</strain>
    </source>
</reference>
<dbReference type="NCBIfam" id="TIGR02727">
    <property type="entry name" value="MTHFS_bact"/>
    <property type="match status" value="1"/>
</dbReference>
<comment type="caution">
    <text evidence="6">The sequence shown here is derived from an EMBL/GenBank/DDBJ whole genome shotgun (WGS) entry which is preliminary data.</text>
</comment>
<evidence type="ECO:0000256" key="2">
    <source>
        <dbReference type="ARBA" id="ARBA00022741"/>
    </source>
</evidence>
<keyword evidence="2 4" id="KW-0547">Nucleotide-binding</keyword>
<evidence type="ECO:0000256" key="3">
    <source>
        <dbReference type="ARBA" id="ARBA00022840"/>
    </source>
</evidence>
<keyword evidence="3 4" id="KW-0067">ATP-binding</keyword>
<dbReference type="PANTHER" id="PTHR23407:SF1">
    <property type="entry name" value="5-FORMYLTETRAHYDROFOLATE CYCLO-LIGASE"/>
    <property type="match status" value="1"/>
</dbReference>
<evidence type="ECO:0000256" key="4">
    <source>
        <dbReference type="PIRSR" id="PIRSR006806-1"/>
    </source>
</evidence>
<feature type="binding site" evidence="4">
    <location>
        <position position="66"/>
    </location>
    <ligand>
        <name>substrate</name>
    </ligand>
</feature>
<dbReference type="STRING" id="320771.Cflav_PD3366"/>
<evidence type="ECO:0000256" key="1">
    <source>
        <dbReference type="ARBA" id="ARBA00010638"/>
    </source>
</evidence>
<dbReference type="GO" id="GO:0005524">
    <property type="term" value="F:ATP binding"/>
    <property type="evidence" value="ECO:0007669"/>
    <property type="project" value="UniProtKB-KW"/>
</dbReference>
<gene>
    <name evidence="6" type="ORF">Cflav_PD3366</name>
</gene>
<dbReference type="GO" id="GO:0009396">
    <property type="term" value="P:folic acid-containing compound biosynthetic process"/>
    <property type="evidence" value="ECO:0007669"/>
    <property type="project" value="TreeGrafter"/>
</dbReference>
<keyword evidence="5" id="KW-0460">Magnesium</keyword>
<dbReference type="Proteomes" id="UP000003688">
    <property type="component" value="Unassembled WGS sequence"/>
</dbReference>
<feature type="binding site" evidence="4">
    <location>
        <begin position="15"/>
        <end position="19"/>
    </location>
    <ligand>
        <name>ATP</name>
        <dbReference type="ChEBI" id="CHEBI:30616"/>
    </ligand>
</feature>
<keyword evidence="5" id="KW-0479">Metal-binding</keyword>
<dbReference type="InterPro" id="IPR024185">
    <property type="entry name" value="FTHF_cligase-like_sf"/>
</dbReference>
<dbReference type="InterPro" id="IPR037171">
    <property type="entry name" value="NagB/RpiA_transferase-like"/>
</dbReference>
<dbReference type="GO" id="GO:0030272">
    <property type="term" value="F:5-formyltetrahydrofolate cyclo-ligase activity"/>
    <property type="evidence" value="ECO:0007669"/>
    <property type="project" value="UniProtKB-EC"/>
</dbReference>